<feature type="binding site" evidence="8">
    <location>
        <position position="248"/>
    </location>
    <ligand>
        <name>ATP</name>
        <dbReference type="ChEBI" id="CHEBI:30616"/>
    </ligand>
</feature>
<keyword evidence="7 8" id="KW-0030">Aminoacyl-tRNA synthetase</keyword>
<dbReference type="Gene3D" id="1.10.10.350">
    <property type="match status" value="1"/>
</dbReference>
<dbReference type="PANTHER" id="PTHR43311:SF2">
    <property type="entry name" value="GLUTAMATE--TRNA LIGASE, MITOCHONDRIAL-RELATED"/>
    <property type="match status" value="1"/>
</dbReference>
<dbReference type="InterPro" id="IPR020058">
    <property type="entry name" value="Glu/Gln-tRNA-synth_Ib_cat-dom"/>
</dbReference>
<dbReference type="InterPro" id="IPR000924">
    <property type="entry name" value="Glu/Gln-tRNA-synth"/>
</dbReference>
<dbReference type="Pfam" id="PF19269">
    <property type="entry name" value="Anticodon_2"/>
    <property type="match status" value="1"/>
</dbReference>
<protein>
    <recommendedName>
        <fullName evidence="8">Glutamate--tRNA ligase</fullName>
        <ecNumber evidence="8">6.1.1.17</ecNumber>
    </recommendedName>
    <alternativeName>
        <fullName evidence="8">Glutamyl-tRNA synthetase</fullName>
        <shortName evidence="8">GluRS</shortName>
    </alternativeName>
</protein>
<dbReference type="InterPro" id="IPR033910">
    <property type="entry name" value="GluRS_core"/>
</dbReference>
<dbReference type="GO" id="GO:0008270">
    <property type="term" value="F:zinc ion binding"/>
    <property type="evidence" value="ECO:0007669"/>
    <property type="project" value="InterPro"/>
</dbReference>
<dbReference type="AlphaFoldDB" id="A0A2S4JUZ0"/>
<evidence type="ECO:0000256" key="4">
    <source>
        <dbReference type="ARBA" id="ARBA00022741"/>
    </source>
</evidence>
<dbReference type="InterPro" id="IPR049940">
    <property type="entry name" value="GluQ/Sye"/>
</dbReference>
<dbReference type="PANTHER" id="PTHR43311">
    <property type="entry name" value="GLUTAMATE--TRNA LIGASE"/>
    <property type="match status" value="1"/>
</dbReference>
<keyword evidence="4 8" id="KW-0547">Nucleotide-binding</keyword>
<evidence type="ECO:0000256" key="7">
    <source>
        <dbReference type="ARBA" id="ARBA00023146"/>
    </source>
</evidence>
<evidence type="ECO:0000256" key="3">
    <source>
        <dbReference type="ARBA" id="ARBA00022598"/>
    </source>
</evidence>
<feature type="domain" description="Glutamyl/glutaminyl-tRNA synthetase class Ib catalytic" evidence="9">
    <location>
        <begin position="5"/>
        <end position="314"/>
    </location>
</feature>
<reference evidence="12" key="1">
    <citation type="submission" date="2015-12" db="EMBL/GenBank/DDBJ databases">
        <authorList>
            <person name="Lodha T.D."/>
            <person name="Chintalapati S."/>
            <person name="Chintalapati V.R."/>
            <person name="Sravanthi T."/>
        </authorList>
    </citation>
    <scope>NUCLEOTIDE SEQUENCE [LARGE SCALE GENOMIC DNA]</scope>
    <source>
        <strain evidence="12">JC133</strain>
    </source>
</reference>
<name>A0A2S4JUZ0_9SPIO</name>
<dbReference type="FunFam" id="3.40.50.620:FF:000045">
    <property type="entry name" value="Glutamate--tRNA ligase, mitochondrial"/>
    <property type="match status" value="1"/>
</dbReference>
<comment type="catalytic activity">
    <reaction evidence="8">
        <text>tRNA(Glu) + L-glutamate + ATP = L-glutamyl-tRNA(Glu) + AMP + diphosphate</text>
        <dbReference type="Rhea" id="RHEA:23540"/>
        <dbReference type="Rhea" id="RHEA-COMP:9663"/>
        <dbReference type="Rhea" id="RHEA-COMP:9680"/>
        <dbReference type="ChEBI" id="CHEBI:29985"/>
        <dbReference type="ChEBI" id="CHEBI:30616"/>
        <dbReference type="ChEBI" id="CHEBI:33019"/>
        <dbReference type="ChEBI" id="CHEBI:78442"/>
        <dbReference type="ChEBI" id="CHEBI:78520"/>
        <dbReference type="ChEBI" id="CHEBI:456215"/>
        <dbReference type="EC" id="6.1.1.17"/>
    </reaction>
</comment>
<comment type="caution">
    <text evidence="8">Lacks conserved residue(s) required for the propagation of feature annotation.</text>
</comment>
<evidence type="ECO:0000259" key="9">
    <source>
        <dbReference type="Pfam" id="PF00749"/>
    </source>
</evidence>
<evidence type="ECO:0000256" key="1">
    <source>
        <dbReference type="ARBA" id="ARBA00007894"/>
    </source>
</evidence>
<keyword evidence="2 8" id="KW-0963">Cytoplasm</keyword>
<dbReference type="InterPro" id="IPR008925">
    <property type="entry name" value="aa_tRNA-synth_I_cd-bd_sf"/>
</dbReference>
<evidence type="ECO:0000313" key="12">
    <source>
        <dbReference type="Proteomes" id="UP000237350"/>
    </source>
</evidence>
<dbReference type="GO" id="GO:0004818">
    <property type="term" value="F:glutamate-tRNA ligase activity"/>
    <property type="evidence" value="ECO:0007669"/>
    <property type="project" value="UniProtKB-UniRule"/>
</dbReference>
<dbReference type="GO" id="GO:0005829">
    <property type="term" value="C:cytosol"/>
    <property type="evidence" value="ECO:0007669"/>
    <property type="project" value="TreeGrafter"/>
</dbReference>
<dbReference type="HAMAP" id="MF_00022">
    <property type="entry name" value="Glu_tRNA_synth_type1"/>
    <property type="match status" value="1"/>
</dbReference>
<keyword evidence="5 8" id="KW-0067">ATP-binding</keyword>
<comment type="caution">
    <text evidence="11">The sequence shown here is derived from an EMBL/GenBank/DDBJ whole genome shotgun (WGS) entry which is preliminary data.</text>
</comment>
<evidence type="ECO:0000256" key="5">
    <source>
        <dbReference type="ARBA" id="ARBA00022840"/>
    </source>
</evidence>
<dbReference type="RefSeq" id="WP_103679859.1">
    <property type="nucleotide sequence ID" value="NZ_LPWH01000054.1"/>
</dbReference>
<dbReference type="GO" id="GO:0006424">
    <property type="term" value="P:glutamyl-tRNA aminoacylation"/>
    <property type="evidence" value="ECO:0007669"/>
    <property type="project" value="UniProtKB-UniRule"/>
</dbReference>
<accession>A0A2S4JUZ0</accession>
<dbReference type="CDD" id="cd00808">
    <property type="entry name" value="GluRS_core"/>
    <property type="match status" value="1"/>
</dbReference>
<dbReference type="GO" id="GO:0005524">
    <property type="term" value="F:ATP binding"/>
    <property type="evidence" value="ECO:0007669"/>
    <property type="project" value="UniProtKB-UniRule"/>
</dbReference>
<feature type="short sequence motif" description="'HIGH' region" evidence="8">
    <location>
        <begin position="12"/>
        <end position="22"/>
    </location>
</feature>
<comment type="function">
    <text evidence="8">Catalyzes the attachment of glutamate to tRNA(Glu) in a two-step reaction: glutamate is first activated by ATP to form Glu-AMP and then transferred to the acceptor end of tRNA(Glu).</text>
</comment>
<dbReference type="EC" id="6.1.1.17" evidence="8"/>
<feature type="domain" description="Aminoacyl-tRNA synthetase class I anticodon-binding" evidence="10">
    <location>
        <begin position="328"/>
        <end position="476"/>
    </location>
</feature>
<evidence type="ECO:0000256" key="2">
    <source>
        <dbReference type="ARBA" id="ARBA00022490"/>
    </source>
</evidence>
<dbReference type="NCBIfam" id="TIGR00464">
    <property type="entry name" value="gltX_bact"/>
    <property type="match status" value="1"/>
</dbReference>
<dbReference type="InterPro" id="IPR020752">
    <property type="entry name" value="Glu-tRNA-synth_I_codon-bd_sub1"/>
</dbReference>
<evidence type="ECO:0000256" key="8">
    <source>
        <dbReference type="HAMAP-Rule" id="MF_00022"/>
    </source>
</evidence>
<proteinExistence type="inferred from homology"/>
<evidence type="ECO:0000259" key="10">
    <source>
        <dbReference type="Pfam" id="PF19269"/>
    </source>
</evidence>
<comment type="similarity">
    <text evidence="1 8">Belongs to the class-I aminoacyl-tRNA synthetase family. Glutamate--tRNA ligase type 1 subfamily.</text>
</comment>
<dbReference type="InterPro" id="IPR014729">
    <property type="entry name" value="Rossmann-like_a/b/a_fold"/>
</dbReference>
<sequence>MSEEQVRVRYAPSPTGMQHIGGIRTALFNYFFARSQGGAFILRIEDTDQTRFHEDALRDIYETFAWLGIEPDESPDHGGDFGPYVQSERLQRYQTYAGELVASGRAYLDYTSAQRGEQGAAPYACEGRDLSPEEIQRYKDAGVRPVVRLLVPLEGTTEFDDLVLGRIKRKNKDLPPDPVLLKSDGFPTYHLANVVDDHQMKITHVLRAQEWVPSTPIHLLIYDAFGWEPPRFAHLPMVMGKDGSKLSKRHGATSVIEFRRQGYLPQAVMNYVTLLGWSFDDSREFFSRQELEELFKIEKINKAPAVFDYRKLDWFNGQYLRELSPEQLTGELLPWLQAEGWAATPATEEDRTRLLALIPLIQERLKLLQDVVPLTRFLYQDITSWDAQALVPKKASVREALEWLDQAWAVVESQGLADQEELDEAFRRAADAAGTKVGNLLMPLRVALTGGTVSPPLVGSLKELGMDRARERIAGARAVLEATVS</sequence>
<dbReference type="PRINTS" id="PR00987">
    <property type="entry name" value="TRNASYNTHGLU"/>
</dbReference>
<dbReference type="InterPro" id="IPR004527">
    <property type="entry name" value="Glu-tRNA-ligase_bac/mito"/>
</dbReference>
<comment type="subunit">
    <text evidence="8">Monomer.</text>
</comment>
<keyword evidence="3 8" id="KW-0436">Ligase</keyword>
<feature type="short sequence motif" description="'KMSKS' region" evidence="8">
    <location>
        <begin position="245"/>
        <end position="249"/>
    </location>
</feature>
<evidence type="ECO:0000256" key="6">
    <source>
        <dbReference type="ARBA" id="ARBA00022917"/>
    </source>
</evidence>
<comment type="subcellular location">
    <subcellularLocation>
        <location evidence="8">Cytoplasm</location>
    </subcellularLocation>
</comment>
<dbReference type="EMBL" id="LPWH01000054">
    <property type="protein sequence ID" value="POR03310.1"/>
    <property type="molecule type" value="Genomic_DNA"/>
</dbReference>
<keyword evidence="12" id="KW-1185">Reference proteome</keyword>
<dbReference type="InterPro" id="IPR045462">
    <property type="entry name" value="aa-tRNA-synth_I_cd-bd"/>
</dbReference>
<organism evidence="11 12">
    <name type="scientific">Alkalispirochaeta sphaeroplastigenens</name>
    <dbReference type="NCBI Taxonomy" id="1187066"/>
    <lineage>
        <taxon>Bacteria</taxon>
        <taxon>Pseudomonadati</taxon>
        <taxon>Spirochaetota</taxon>
        <taxon>Spirochaetia</taxon>
        <taxon>Spirochaetales</taxon>
        <taxon>Spirochaetaceae</taxon>
        <taxon>Alkalispirochaeta</taxon>
    </lineage>
</organism>
<dbReference type="Gene3D" id="3.40.50.620">
    <property type="entry name" value="HUPs"/>
    <property type="match status" value="1"/>
</dbReference>
<dbReference type="Pfam" id="PF00749">
    <property type="entry name" value="tRNA-synt_1c"/>
    <property type="match status" value="1"/>
</dbReference>
<dbReference type="Proteomes" id="UP000237350">
    <property type="component" value="Unassembled WGS sequence"/>
</dbReference>
<keyword evidence="6 8" id="KW-0648">Protein biosynthesis</keyword>
<dbReference type="SUPFAM" id="SSF48163">
    <property type="entry name" value="An anticodon-binding domain of class I aminoacyl-tRNA synthetases"/>
    <property type="match status" value="1"/>
</dbReference>
<dbReference type="SUPFAM" id="SSF52374">
    <property type="entry name" value="Nucleotidylyl transferase"/>
    <property type="match status" value="1"/>
</dbReference>
<dbReference type="InterPro" id="IPR020751">
    <property type="entry name" value="aa-tRNA-synth_I_codon-bd_sub2"/>
</dbReference>
<evidence type="ECO:0000313" key="11">
    <source>
        <dbReference type="EMBL" id="POR03310.1"/>
    </source>
</evidence>
<dbReference type="GO" id="GO:0000049">
    <property type="term" value="F:tRNA binding"/>
    <property type="evidence" value="ECO:0007669"/>
    <property type="project" value="InterPro"/>
</dbReference>
<gene>
    <name evidence="8" type="primary">gltX</name>
    <name evidence="11" type="ORF">AU468_05495</name>
</gene>
<dbReference type="Gene3D" id="1.10.8.70">
    <property type="entry name" value="Glutamate-tRNA synthetase, class I, anticodon-binding domain 1"/>
    <property type="match status" value="1"/>
</dbReference>
<dbReference type="OrthoDB" id="9807503at2"/>